<name>E1YA33_9BACT</name>
<dbReference type="AlphaFoldDB" id="E1YA33"/>
<organism evidence="1">
    <name type="scientific">uncultured Desulfobacterium sp</name>
    <dbReference type="NCBI Taxonomy" id="201089"/>
    <lineage>
        <taxon>Bacteria</taxon>
        <taxon>Pseudomonadati</taxon>
        <taxon>Thermodesulfobacteriota</taxon>
        <taxon>Desulfobacteria</taxon>
        <taxon>Desulfobacterales</taxon>
        <taxon>Desulfobacteriaceae</taxon>
        <taxon>Desulfobacterium</taxon>
        <taxon>environmental samples</taxon>
    </lineage>
</organism>
<protein>
    <submittedName>
        <fullName evidence="1">Uncharacterized protein</fullName>
    </submittedName>
</protein>
<gene>
    <name evidence="1" type="ORF">N47_H22490</name>
</gene>
<proteinExistence type="predicted"/>
<evidence type="ECO:0000313" key="1">
    <source>
        <dbReference type="EMBL" id="CBX27427.1"/>
    </source>
</evidence>
<sequence length="56" mass="6442">MVVIIILLAGIKQLFWSNTAIDKHYQARHESTKELINVGEEFSLNMNMVTICSNNY</sequence>
<reference evidence="1" key="1">
    <citation type="journal article" date="2011" name="Environ. Microbiol.">
        <title>Genomic insights into the metabolic potential of the polycyclic aromatic hydrocarbon degrading sulfate-reducing Deltaproteobacterium N47.</title>
        <authorList>
            <person name="Bergmann F."/>
            <person name="Selesi D."/>
            <person name="Weinmaier T."/>
            <person name="Tischler P."/>
            <person name="Rattei T."/>
            <person name="Meckenstock R.U."/>
        </authorList>
    </citation>
    <scope>NUCLEOTIDE SEQUENCE</scope>
</reference>
<dbReference type="EMBL" id="FR695866">
    <property type="protein sequence ID" value="CBX27427.1"/>
    <property type="molecule type" value="Genomic_DNA"/>
</dbReference>
<accession>E1YA33</accession>